<feature type="transmembrane region" description="Helical" evidence="6">
    <location>
        <begin position="1092"/>
        <end position="1110"/>
    </location>
</feature>
<dbReference type="AlphaFoldDB" id="A0AAP6RHJ2"/>
<dbReference type="Pfam" id="PF17998">
    <property type="entry name" value="AgI_II_C2"/>
    <property type="match status" value="4"/>
</dbReference>
<dbReference type="InterPro" id="IPR002035">
    <property type="entry name" value="VWF_A"/>
</dbReference>
<evidence type="ECO:0000313" key="9">
    <source>
        <dbReference type="EMBL" id="MXS52539.1"/>
    </source>
</evidence>
<evidence type="ECO:0000256" key="1">
    <source>
        <dbReference type="ARBA" id="ARBA00022512"/>
    </source>
</evidence>
<feature type="signal peptide" evidence="7">
    <location>
        <begin position="1"/>
        <end position="30"/>
    </location>
</feature>
<dbReference type="Gene3D" id="2.60.40.740">
    <property type="match status" value="4"/>
</dbReference>
<feature type="chain" id="PRO_5042834113" evidence="7">
    <location>
        <begin position="31"/>
        <end position="1117"/>
    </location>
</feature>
<evidence type="ECO:0000259" key="8">
    <source>
        <dbReference type="PROSITE" id="PS50234"/>
    </source>
</evidence>
<keyword evidence="1" id="KW-0134">Cell wall</keyword>
<dbReference type="Proteomes" id="UP000429730">
    <property type="component" value="Unassembled WGS sequence"/>
</dbReference>
<protein>
    <submittedName>
        <fullName evidence="9">Isopeptide-forming domain-containing fimbrial protein</fullName>
    </submittedName>
</protein>
<dbReference type="InterPro" id="IPR019931">
    <property type="entry name" value="LPXTG_anchor"/>
</dbReference>
<evidence type="ECO:0000256" key="4">
    <source>
        <dbReference type="ARBA" id="ARBA00023088"/>
    </source>
</evidence>
<keyword evidence="4" id="KW-0572">Peptidoglycan-anchor</keyword>
<dbReference type="SMART" id="SM00327">
    <property type="entry name" value="VWA"/>
    <property type="match status" value="1"/>
</dbReference>
<comment type="caution">
    <text evidence="9">The sequence shown here is derived from an EMBL/GenBank/DDBJ whole genome shotgun (WGS) entry which is preliminary data.</text>
</comment>
<proteinExistence type="predicted"/>
<dbReference type="InterPro" id="IPR026345">
    <property type="entry name" value="Adh_isopep-form_adh_dom"/>
</dbReference>
<gene>
    <name evidence="9" type="ORF">GTI81_07430</name>
</gene>
<keyword evidence="3 7" id="KW-0732">Signal</keyword>
<reference evidence="9 10" key="1">
    <citation type="submission" date="2019-04" db="EMBL/GenBank/DDBJ databases">
        <title>Step-wise assembly of the neonatal virome modulated by breast feeding.</title>
        <authorList>
            <person name="Liang G."/>
            <person name="Bushman F."/>
        </authorList>
    </citation>
    <scope>NUCLEOTIDE SEQUENCE [LARGE SCALE GENOMIC DNA]</scope>
    <source>
        <strain evidence="9 10">E3754</strain>
    </source>
</reference>
<dbReference type="NCBIfam" id="TIGR04226">
    <property type="entry name" value="RrgB_K2N_iso_D2"/>
    <property type="match status" value="4"/>
</dbReference>
<feature type="domain" description="VWFA" evidence="8">
    <location>
        <begin position="77"/>
        <end position="324"/>
    </location>
</feature>
<accession>A0AAP6RHJ2</accession>
<feature type="region of interest" description="Disordered" evidence="5">
    <location>
        <begin position="1013"/>
        <end position="1074"/>
    </location>
</feature>
<dbReference type="InterPro" id="IPR026466">
    <property type="entry name" value="Fim_isopep_form_D2_dom"/>
</dbReference>
<dbReference type="RefSeq" id="WP_160808312.1">
    <property type="nucleotide sequence ID" value="NZ_WVTG01000006.1"/>
</dbReference>
<organism evidence="9 10">
    <name type="scientific">Enterococcus faecalis</name>
    <name type="common">Streptococcus faecalis</name>
    <dbReference type="NCBI Taxonomy" id="1351"/>
    <lineage>
        <taxon>Bacteria</taxon>
        <taxon>Bacillati</taxon>
        <taxon>Bacillota</taxon>
        <taxon>Bacilli</taxon>
        <taxon>Lactobacillales</taxon>
        <taxon>Enterococcaceae</taxon>
        <taxon>Enterococcus</taxon>
    </lineage>
</organism>
<feature type="compositionally biased region" description="Basic and acidic residues" evidence="5">
    <location>
        <begin position="1041"/>
        <end position="1050"/>
    </location>
</feature>
<dbReference type="EMBL" id="WVTJ01000010">
    <property type="protein sequence ID" value="MXS52539.1"/>
    <property type="molecule type" value="Genomic_DNA"/>
</dbReference>
<dbReference type="SUPFAM" id="SSF53300">
    <property type="entry name" value="vWA-like"/>
    <property type="match status" value="1"/>
</dbReference>
<evidence type="ECO:0000313" key="10">
    <source>
        <dbReference type="Proteomes" id="UP000429730"/>
    </source>
</evidence>
<evidence type="ECO:0000256" key="2">
    <source>
        <dbReference type="ARBA" id="ARBA00022525"/>
    </source>
</evidence>
<keyword evidence="6" id="KW-0812">Transmembrane</keyword>
<dbReference type="InterPro" id="IPR036465">
    <property type="entry name" value="vWFA_dom_sf"/>
</dbReference>
<sequence length="1117" mass="122418">MFKKATKLLSTMVIVAGTVVGNFSPTLALAEGVVKAGDTEGMTNTVKVKDDSLADCKRILEGQAAFPVQAGETEPVDLVVVEDASGSFSDNFPHVRQAIDEVVQGLSDQDRVMLASYRGGKQFIFPDGKVKINSADYDMNVRVDTQLTHDKSQFVSGFGDVRTYGGTPTASGLKLALDTYNQTHGDLTNRKTYFLLVTDGVANTRLDGYLHKTNTNDSINEYPDPRHPFQVSVEYSNDYQGAAAEVLALNQEITNQGYEMINAYWESVESLSSVNSYFDKYKTEVGPFVKQELQQGSSTPEDFITSQSIDDFTTQLKQIVKDRLAQSTPATASLTIADQFDIQSATATDDAGNDVPVQINGQTISATSTEGYVGNITIHYEVKENTAIDAATLVSSGTMNQGTIAKEFPEATIPKNDNAHACDVTPEDPTITKDIENQEHLDLTNREDSFDWHVKTAFGNETSTWQQASLVDNVNQLLDIQKVVVTDENGKDVTANGTVTQANNKVTFEMNKQADSYDYLSGHTYTMTITTTIKASATDEELAPYIEQGGIPNQADLNFGNEGDVLHSNKPTVTPPPVDPNITKDVEGQEHLDLTNRDQEFKWNVKTAFGNETSTWTQASMVDDINKVLDITDVKVTDENGKDVTANGTVTQENNKVTFEMNKQADSYSYLAGHTYTMTITTKIKDGATDAELAPYIEQGGIPNQADLNFGNEGDVLHSNKPTVTPPAPTPEDPTITKDIEGQEHLDLTNRDQEFKWNVKTAFGNETSTWTQASMVDDINKVLDITDVKVTDENGKDVTANGTVTQENNKVTFEMNKKDDSYDYLSGHTYTMTITTKIKADATDEELAPYIEQGGIPNQADLNFGNEGDVLHSNKPTVTPPAPTPEDPTITKDIEGQEHLDLTNRDQEFKWNVKTAFGNNETSTWTQASLVDNVNQLLDIQKVVITDENGKNVTANGTVTQENNKVTFTMNKKDDSYSYLAGHTYTMTITTKIKDGATDEELAPYIEQGGIPNQADLNFGNEGDVLHSNKPTVTPPAPTPEDPKKPEPKQPLKPKKPLTPTNHQAPTNPVNFGKSASKGIHLPMTNTTVNPFYMIAGLIILIVAISFGITKNKKRKN</sequence>
<evidence type="ECO:0000256" key="5">
    <source>
        <dbReference type="SAM" id="MobiDB-lite"/>
    </source>
</evidence>
<evidence type="ECO:0000256" key="7">
    <source>
        <dbReference type="SAM" id="SignalP"/>
    </source>
</evidence>
<evidence type="ECO:0000256" key="3">
    <source>
        <dbReference type="ARBA" id="ARBA00022729"/>
    </source>
</evidence>
<name>A0AAP6RHJ2_ENTFL</name>
<dbReference type="CDD" id="cd00198">
    <property type="entry name" value="vWFA"/>
    <property type="match status" value="1"/>
</dbReference>
<keyword evidence="2" id="KW-0964">Secreted</keyword>
<keyword evidence="6" id="KW-1133">Transmembrane helix</keyword>
<dbReference type="PROSITE" id="PS50234">
    <property type="entry name" value="VWFA"/>
    <property type="match status" value="1"/>
</dbReference>
<dbReference type="Pfam" id="PF00746">
    <property type="entry name" value="Gram_pos_anchor"/>
    <property type="match status" value="1"/>
</dbReference>
<keyword evidence="6" id="KW-0472">Membrane</keyword>
<dbReference type="NCBIfam" id="TIGR01167">
    <property type="entry name" value="LPXTG_anchor"/>
    <property type="match status" value="1"/>
</dbReference>
<evidence type="ECO:0000256" key="6">
    <source>
        <dbReference type="SAM" id="Phobius"/>
    </source>
</evidence>
<dbReference type="Gene3D" id="3.40.50.410">
    <property type="entry name" value="von Willebrand factor, type A domain"/>
    <property type="match status" value="1"/>
</dbReference>